<name>A0A382AKC4_9ZZZZ</name>
<proteinExistence type="inferred from homology"/>
<accession>A0A382AKC4</accession>
<dbReference type="InterPro" id="IPR039528">
    <property type="entry name" value="DPM1-like"/>
</dbReference>
<sequence>MEMLVNCLGDKNGHSFRKSVCLVVPTYNESENLPELIERIFSLSLPRLSVLIVDDNSPDGTAETARRLSAQYKGAIQVLQRRTKSGLGTAYIEGFQWASAKGYEIIVQMDADLSHRPEYLPQMIKLLEEYDVVVGSRYLDKSGMDSEWGIHRKILSFCGNLGIKWVAGIQANDVTSGFKAFRTGTLKEIDWTKVRSSGFGFQAEVAFQCEKNGAKLLEYPIVFDERTRGKSKMSFAIICETVYRILLLRANSLLRLK</sequence>
<dbReference type="PANTHER" id="PTHR43398">
    <property type="entry name" value="DOLICHOL-PHOSPHATE MANNOSYLTRANSFERASE SUBUNIT 1"/>
    <property type="match status" value="1"/>
</dbReference>
<evidence type="ECO:0000256" key="3">
    <source>
        <dbReference type="ARBA" id="ARBA00022679"/>
    </source>
</evidence>
<dbReference type="GO" id="GO:0004582">
    <property type="term" value="F:dolichyl-phosphate beta-D-mannosyltransferase activity"/>
    <property type="evidence" value="ECO:0007669"/>
    <property type="project" value="InterPro"/>
</dbReference>
<dbReference type="Gene3D" id="3.90.550.10">
    <property type="entry name" value="Spore Coat Polysaccharide Biosynthesis Protein SpsA, Chain A"/>
    <property type="match status" value="1"/>
</dbReference>
<dbReference type="FunFam" id="3.90.550.10:FF:000122">
    <property type="entry name" value="Dolichol-phosphate mannosyltransferase subunit 1"/>
    <property type="match status" value="1"/>
</dbReference>
<dbReference type="InterPro" id="IPR029044">
    <property type="entry name" value="Nucleotide-diphossugar_trans"/>
</dbReference>
<protein>
    <recommendedName>
        <fullName evidence="4">Glycosyltransferase 2-like domain-containing protein</fullName>
    </recommendedName>
</protein>
<dbReference type="SUPFAM" id="SSF53448">
    <property type="entry name" value="Nucleotide-diphospho-sugar transferases"/>
    <property type="match status" value="1"/>
</dbReference>
<feature type="domain" description="Glycosyltransferase 2-like" evidence="4">
    <location>
        <begin position="22"/>
        <end position="188"/>
    </location>
</feature>
<dbReference type="GO" id="GO:0016020">
    <property type="term" value="C:membrane"/>
    <property type="evidence" value="ECO:0007669"/>
    <property type="project" value="GOC"/>
</dbReference>
<evidence type="ECO:0000256" key="1">
    <source>
        <dbReference type="ARBA" id="ARBA00006739"/>
    </source>
</evidence>
<keyword evidence="2" id="KW-0328">Glycosyltransferase</keyword>
<comment type="similarity">
    <text evidence="1">Belongs to the glycosyltransferase 2 family.</text>
</comment>
<dbReference type="InterPro" id="IPR001173">
    <property type="entry name" value="Glyco_trans_2-like"/>
</dbReference>
<dbReference type="EMBL" id="UINC01025788">
    <property type="protein sequence ID" value="SVB02025.1"/>
    <property type="molecule type" value="Genomic_DNA"/>
</dbReference>
<evidence type="ECO:0000259" key="4">
    <source>
        <dbReference type="Pfam" id="PF00535"/>
    </source>
</evidence>
<keyword evidence="3" id="KW-0808">Transferase</keyword>
<dbReference type="AlphaFoldDB" id="A0A382AKC4"/>
<evidence type="ECO:0000256" key="2">
    <source>
        <dbReference type="ARBA" id="ARBA00022676"/>
    </source>
</evidence>
<evidence type="ECO:0000313" key="5">
    <source>
        <dbReference type="EMBL" id="SVB02025.1"/>
    </source>
</evidence>
<dbReference type="PANTHER" id="PTHR43398:SF1">
    <property type="entry name" value="DOLICHOL-PHOSPHATE MANNOSYLTRANSFERASE SUBUNIT 1"/>
    <property type="match status" value="1"/>
</dbReference>
<organism evidence="5">
    <name type="scientific">marine metagenome</name>
    <dbReference type="NCBI Taxonomy" id="408172"/>
    <lineage>
        <taxon>unclassified sequences</taxon>
        <taxon>metagenomes</taxon>
        <taxon>ecological metagenomes</taxon>
    </lineage>
</organism>
<gene>
    <name evidence="5" type="ORF">METZ01_LOCUS154879</name>
</gene>
<dbReference type="GO" id="GO:0009247">
    <property type="term" value="P:glycolipid biosynthetic process"/>
    <property type="evidence" value="ECO:0007669"/>
    <property type="project" value="TreeGrafter"/>
</dbReference>
<dbReference type="CDD" id="cd06442">
    <property type="entry name" value="DPM1_like"/>
    <property type="match status" value="1"/>
</dbReference>
<reference evidence="5" key="1">
    <citation type="submission" date="2018-05" db="EMBL/GenBank/DDBJ databases">
        <authorList>
            <person name="Lanie J.A."/>
            <person name="Ng W.-L."/>
            <person name="Kazmierczak K.M."/>
            <person name="Andrzejewski T.M."/>
            <person name="Davidsen T.M."/>
            <person name="Wayne K.J."/>
            <person name="Tettelin H."/>
            <person name="Glass J.I."/>
            <person name="Rusch D."/>
            <person name="Podicherti R."/>
            <person name="Tsui H.-C.T."/>
            <person name="Winkler M.E."/>
        </authorList>
    </citation>
    <scope>NUCLEOTIDE SEQUENCE</scope>
</reference>
<dbReference type="Pfam" id="PF00535">
    <property type="entry name" value="Glycos_transf_2"/>
    <property type="match status" value="1"/>
</dbReference>